<dbReference type="EMBL" id="JAAXLJ010000040">
    <property type="protein sequence ID" value="NLR19635.1"/>
    <property type="molecule type" value="Genomic_DNA"/>
</dbReference>
<organism evidence="1 2">
    <name type="scientific">Secundilactobacillus angelensis</name>
    <dbReference type="NCBI Taxonomy" id="2722706"/>
    <lineage>
        <taxon>Bacteria</taxon>
        <taxon>Bacillati</taxon>
        <taxon>Bacillota</taxon>
        <taxon>Bacilli</taxon>
        <taxon>Lactobacillales</taxon>
        <taxon>Lactobacillaceae</taxon>
        <taxon>Secundilactobacillus</taxon>
    </lineage>
</organism>
<sequence>MKPGDRRKLFILKYLSKPSLPVTPEAVNGMLKAGEKIGESSDKLLEDLVNMDFKHDDYLTAQFEEDLQGNISVYAVKEYWITTKGENLLYELQNPETNHPTQKSSYSIGVFNNNGNAAVGDNNAIINTQTLNIDNSIHQLLSVKDQLSSDEDKAQLEALASELRSALNGSDTPKPHFLSKFKNFFDKSWKIISPVVTPLLVEIAKRMIF</sequence>
<gene>
    <name evidence="1" type="ORF">HC026_12130</name>
</gene>
<evidence type="ECO:0000313" key="2">
    <source>
        <dbReference type="Proteomes" id="UP000763447"/>
    </source>
</evidence>
<protein>
    <submittedName>
        <fullName evidence="1">Uncharacterized protein</fullName>
    </submittedName>
</protein>
<name>A0ABX1L2F3_9LACO</name>
<accession>A0ABX1L2F3</accession>
<comment type="caution">
    <text evidence="1">The sequence shown here is derived from an EMBL/GenBank/DDBJ whole genome shotgun (WGS) entry which is preliminary data.</text>
</comment>
<proteinExistence type="predicted"/>
<keyword evidence="2" id="KW-1185">Reference proteome</keyword>
<dbReference type="Proteomes" id="UP000763447">
    <property type="component" value="Unassembled WGS sequence"/>
</dbReference>
<dbReference type="RefSeq" id="WP_168926176.1">
    <property type="nucleotide sequence ID" value="NZ_JAAXLJ010000040.1"/>
</dbReference>
<evidence type="ECO:0000313" key="1">
    <source>
        <dbReference type="EMBL" id="NLR19635.1"/>
    </source>
</evidence>
<reference evidence="1 2" key="1">
    <citation type="submission" date="2020-04" db="EMBL/GenBank/DDBJ databases">
        <title>A novel species of genus Lactobacillus that was isolated from fermented food Zha-chili.</title>
        <authorList>
            <person name="Zhang Z."/>
        </authorList>
    </citation>
    <scope>NUCLEOTIDE SEQUENCE [LARGE SCALE GENOMIC DNA]</scope>
    <source>
        <strain evidence="2">HBUAS51383</strain>
    </source>
</reference>